<keyword evidence="2" id="KW-0812">Transmembrane</keyword>
<reference evidence="3" key="2">
    <citation type="journal article" date="2023" name="Science">
        <title>Genomic signatures of disease resistance in endangered staghorn corals.</title>
        <authorList>
            <person name="Vollmer S.V."/>
            <person name="Selwyn J.D."/>
            <person name="Despard B.A."/>
            <person name="Roesel C.L."/>
        </authorList>
    </citation>
    <scope>NUCLEOTIDE SEQUENCE</scope>
    <source>
        <strain evidence="3">K2</strain>
    </source>
</reference>
<reference evidence="3" key="1">
    <citation type="journal article" date="2023" name="G3 (Bethesda)">
        <title>Whole genome assembly and annotation of the endangered Caribbean coral Acropora cervicornis.</title>
        <authorList>
            <person name="Selwyn J.D."/>
            <person name="Vollmer S.V."/>
        </authorList>
    </citation>
    <scope>NUCLEOTIDE SEQUENCE</scope>
    <source>
        <strain evidence="3">K2</strain>
    </source>
</reference>
<keyword evidence="2" id="KW-0472">Membrane</keyword>
<evidence type="ECO:0000256" key="1">
    <source>
        <dbReference type="SAM" id="MobiDB-lite"/>
    </source>
</evidence>
<protein>
    <submittedName>
        <fullName evidence="3">Uncharacterized protein</fullName>
    </submittedName>
</protein>
<keyword evidence="2" id="KW-1133">Transmembrane helix</keyword>
<feature type="compositionally biased region" description="Basic and acidic residues" evidence="1">
    <location>
        <begin position="1"/>
        <end position="17"/>
    </location>
</feature>
<comment type="caution">
    <text evidence="3">The sequence shown here is derived from an EMBL/GenBank/DDBJ whole genome shotgun (WGS) entry which is preliminary data.</text>
</comment>
<sequence length="197" mass="22198">MNPTQEDLKKWKKDLQTKPKLTGKRRGNLPGQIRNLLLGKTPVLIGLLIFLPGPIFVPPQVASTQQDLKISALDVDSKAIDPRAALEMQVLQMQGLLEDQYPFGIKECFQSGFVPGRLCSCIDFWCHINCYDFILDVIDNGYKILFENAPASYSFENRGSTNKYSNFVSESILELLEPGCIKEFSNPSKFCNPLHIL</sequence>
<keyword evidence="4" id="KW-1185">Reference proteome</keyword>
<name>A0AAD9QNH8_ACRCE</name>
<feature type="region of interest" description="Disordered" evidence="1">
    <location>
        <begin position="1"/>
        <end position="27"/>
    </location>
</feature>
<organism evidence="3 4">
    <name type="scientific">Acropora cervicornis</name>
    <name type="common">Staghorn coral</name>
    <dbReference type="NCBI Taxonomy" id="6130"/>
    <lineage>
        <taxon>Eukaryota</taxon>
        <taxon>Metazoa</taxon>
        <taxon>Cnidaria</taxon>
        <taxon>Anthozoa</taxon>
        <taxon>Hexacorallia</taxon>
        <taxon>Scleractinia</taxon>
        <taxon>Astrocoeniina</taxon>
        <taxon>Acroporidae</taxon>
        <taxon>Acropora</taxon>
    </lineage>
</organism>
<evidence type="ECO:0000256" key="2">
    <source>
        <dbReference type="SAM" id="Phobius"/>
    </source>
</evidence>
<proteinExistence type="predicted"/>
<gene>
    <name evidence="3" type="ORF">P5673_011950</name>
</gene>
<dbReference type="AlphaFoldDB" id="A0AAD9QNH8"/>
<evidence type="ECO:0000313" key="4">
    <source>
        <dbReference type="Proteomes" id="UP001249851"/>
    </source>
</evidence>
<dbReference type="EMBL" id="JARQWQ010000022">
    <property type="protein sequence ID" value="KAK2564507.1"/>
    <property type="molecule type" value="Genomic_DNA"/>
</dbReference>
<dbReference type="Proteomes" id="UP001249851">
    <property type="component" value="Unassembled WGS sequence"/>
</dbReference>
<accession>A0AAD9QNH8</accession>
<evidence type="ECO:0000313" key="3">
    <source>
        <dbReference type="EMBL" id="KAK2564507.1"/>
    </source>
</evidence>
<feature type="transmembrane region" description="Helical" evidence="2">
    <location>
        <begin position="35"/>
        <end position="57"/>
    </location>
</feature>